<proteinExistence type="predicted"/>
<feature type="chain" id="PRO_5047499174" evidence="1">
    <location>
        <begin position="25"/>
        <end position="601"/>
    </location>
</feature>
<keyword evidence="3" id="KW-1185">Reference proteome</keyword>
<accession>A0ABV6NIQ4</accession>
<dbReference type="NCBIfam" id="TIGR03057">
    <property type="entry name" value="xxxLxxG_by_4"/>
    <property type="match status" value="1"/>
</dbReference>
<feature type="signal peptide" evidence="1">
    <location>
        <begin position="1"/>
        <end position="24"/>
    </location>
</feature>
<dbReference type="RefSeq" id="WP_273844266.1">
    <property type="nucleotide sequence ID" value="NZ_JAQQWT010000008.1"/>
</dbReference>
<evidence type="ECO:0000256" key="1">
    <source>
        <dbReference type="SAM" id="SignalP"/>
    </source>
</evidence>
<comment type="caution">
    <text evidence="2">The sequence shown here is derived from an EMBL/GenBank/DDBJ whole genome shotgun (WGS) entry which is preliminary data.</text>
</comment>
<dbReference type="EMBL" id="JBHLTR010000031">
    <property type="protein sequence ID" value="MFC0560574.1"/>
    <property type="molecule type" value="Genomic_DNA"/>
</dbReference>
<sequence>MRKKQIMLVALTSMLVLPSFVVEAAPNNRTTEKVDGELLTKDEVVYATLNANGELNEIYVVNMLDVTKAGTIIDYGTYSSLKNLTDLSELEQGDQQVQIEAPKGKFYYQGNMDSGELPWDVTISYVLDGKEMDPDVLAGKDGQLSIHIHTFANEKVDPVFFETYLLQISLTFDPDLYSNIEISEGLMVNVGKNKQVTFTVMPEQEGELSLTAGVVDFELEGIDISAVPSSMSIDAPDIDEMSGEMESLTDAIEEVNKGVGQLKSGIFELNNGVTSLRNGSEQYKNGMSNINRASAELIQASGSIDEALATISNSLSDSEEFDLSQLHDLPEGLRKMANGLNETANGLAILRENYNVAYSSLDDAMEAIPSYSITEEDIHGLYASGANASVVDKLVETYSAAQVAKGTYSGVKQGFSAVDTTLKEINGSIREMGGALSSIANGLSSSLEGMDDMGSLTQLQEGLATLSSNYGEFHSGLVDYTNGVGQLSISYNELHSGIVELSGGTNELAGGATELHNGTGTLAKSTSKLPDQMQEEIDRMIAEYDKSDFDPVSFVSSNNEQISTVQFVIKTESIKKEEQETNELQVVEEKGFWKRLLDLFS</sequence>
<keyword evidence="1" id="KW-0732">Signal</keyword>
<dbReference type="Proteomes" id="UP001589833">
    <property type="component" value="Unassembled WGS sequence"/>
</dbReference>
<name>A0ABV6NIQ4_9BACI</name>
<dbReference type="InterPro" id="IPR023908">
    <property type="entry name" value="xxxLxxG_rpt"/>
</dbReference>
<gene>
    <name evidence="2" type="ORF">ACFFH4_16405</name>
</gene>
<dbReference type="Gene3D" id="1.10.287.950">
    <property type="entry name" value="Methyl-accepting chemotaxis protein"/>
    <property type="match status" value="2"/>
</dbReference>
<reference evidence="2 3" key="1">
    <citation type="submission" date="2024-09" db="EMBL/GenBank/DDBJ databases">
        <authorList>
            <person name="Sun Q."/>
            <person name="Mori K."/>
        </authorList>
    </citation>
    <scope>NUCLEOTIDE SEQUENCE [LARGE SCALE GENOMIC DNA]</scope>
    <source>
        <strain evidence="2 3">NCAIM B.02301</strain>
    </source>
</reference>
<evidence type="ECO:0000313" key="3">
    <source>
        <dbReference type="Proteomes" id="UP001589833"/>
    </source>
</evidence>
<protein>
    <submittedName>
        <fullName evidence="2">YhgE/Pip domain-containing protein</fullName>
    </submittedName>
</protein>
<evidence type="ECO:0000313" key="2">
    <source>
        <dbReference type="EMBL" id="MFC0560574.1"/>
    </source>
</evidence>
<organism evidence="2 3">
    <name type="scientific">Halalkalibacter alkalisediminis</name>
    <dbReference type="NCBI Taxonomy" id="935616"/>
    <lineage>
        <taxon>Bacteria</taxon>
        <taxon>Bacillati</taxon>
        <taxon>Bacillota</taxon>
        <taxon>Bacilli</taxon>
        <taxon>Bacillales</taxon>
        <taxon>Bacillaceae</taxon>
        <taxon>Halalkalibacter</taxon>
    </lineage>
</organism>